<dbReference type="InterPro" id="IPR042252">
    <property type="entry name" value="MtfA_N"/>
</dbReference>
<comment type="caution">
    <text evidence="1">The sequence shown here is derived from an EMBL/GenBank/DDBJ whole genome shotgun (WGS) entry which is preliminary data.</text>
</comment>
<accession>A0A917AFM6</accession>
<dbReference type="AlphaFoldDB" id="A0A917AFM6"/>
<organism evidence="1 2">
    <name type="scientific">Actibacterium pelagium</name>
    <dbReference type="NCBI Taxonomy" id="2029103"/>
    <lineage>
        <taxon>Bacteria</taxon>
        <taxon>Pseudomonadati</taxon>
        <taxon>Pseudomonadota</taxon>
        <taxon>Alphaproteobacteria</taxon>
        <taxon>Rhodobacterales</taxon>
        <taxon>Roseobacteraceae</taxon>
        <taxon>Actibacterium</taxon>
    </lineage>
</organism>
<dbReference type="PANTHER" id="PTHR30164">
    <property type="entry name" value="MTFA PEPTIDASE"/>
    <property type="match status" value="1"/>
</dbReference>
<keyword evidence="2" id="KW-1185">Reference proteome</keyword>
<proteinExistence type="predicted"/>
<evidence type="ECO:0000313" key="1">
    <source>
        <dbReference type="EMBL" id="GGE47325.1"/>
    </source>
</evidence>
<dbReference type="Proteomes" id="UP000606730">
    <property type="component" value="Unassembled WGS sequence"/>
</dbReference>
<dbReference type="InterPro" id="IPR024079">
    <property type="entry name" value="MetalloPept_cat_dom_sf"/>
</dbReference>
<dbReference type="RefSeq" id="WP_095595803.1">
    <property type="nucleotide sequence ID" value="NZ_BMKN01000001.1"/>
</dbReference>
<dbReference type="PANTHER" id="PTHR30164:SF2">
    <property type="entry name" value="PROTEIN MTFA"/>
    <property type="match status" value="1"/>
</dbReference>
<dbReference type="InterPro" id="IPR010384">
    <property type="entry name" value="MtfA_fam"/>
</dbReference>
<dbReference type="CDD" id="cd20169">
    <property type="entry name" value="Peptidase_M90_mtfA"/>
    <property type="match status" value="1"/>
</dbReference>
<protein>
    <recommendedName>
        <fullName evidence="3">Mlc titration factor A</fullName>
    </recommendedName>
</protein>
<dbReference type="Gene3D" id="3.40.390.10">
    <property type="entry name" value="Collagenase (Catalytic Domain)"/>
    <property type="match status" value="1"/>
</dbReference>
<sequence>MVWFLIALAAVAGLFVYRVWSKRQRRAALLAAPLSAEEREIVFQQVPLLERLPQEFHSKLEGKINLFLDQVEFYGCDGLDLTEEMQLSIAAQACLIVVNSDQWYKHLRTILVYPGAFKSKQTYQDGFVVSEKETYRLGESWQHGPIVLSWPHSEQGALNDLDGHNLVFHEFAHQLDGLSGYTDGAPLLDRGHRFEEWAKVFSNRFKAHVEDVKHGHKTFLDPYGAEGPEEFFAVAMEVFFEKPQKLQREEPQVYEQLTKLLNLKPAEWPAD</sequence>
<gene>
    <name evidence="1" type="ORF">GCM10011517_13880</name>
</gene>
<dbReference type="GO" id="GO:0008237">
    <property type="term" value="F:metallopeptidase activity"/>
    <property type="evidence" value="ECO:0007669"/>
    <property type="project" value="InterPro"/>
</dbReference>
<name>A0A917AFM6_9RHOB</name>
<dbReference type="EMBL" id="BMKN01000001">
    <property type="protein sequence ID" value="GGE47325.1"/>
    <property type="molecule type" value="Genomic_DNA"/>
</dbReference>
<dbReference type="SUPFAM" id="SSF55486">
    <property type="entry name" value="Metalloproteases ('zincins'), catalytic domain"/>
    <property type="match status" value="1"/>
</dbReference>
<evidence type="ECO:0008006" key="3">
    <source>
        <dbReference type="Google" id="ProtNLM"/>
    </source>
</evidence>
<dbReference type="Gene3D" id="1.10.472.150">
    <property type="entry name" value="Glucose-regulated metallo-peptidase M90, N-terminal domain"/>
    <property type="match status" value="1"/>
</dbReference>
<reference evidence="1" key="1">
    <citation type="journal article" date="2014" name="Int. J. Syst. Evol. Microbiol.">
        <title>Complete genome sequence of Corynebacterium casei LMG S-19264T (=DSM 44701T), isolated from a smear-ripened cheese.</title>
        <authorList>
            <consortium name="US DOE Joint Genome Institute (JGI-PGF)"/>
            <person name="Walter F."/>
            <person name="Albersmeier A."/>
            <person name="Kalinowski J."/>
            <person name="Ruckert C."/>
        </authorList>
    </citation>
    <scope>NUCLEOTIDE SEQUENCE</scope>
    <source>
        <strain evidence="1">CGMCC 1.16012</strain>
    </source>
</reference>
<dbReference type="Pfam" id="PF06167">
    <property type="entry name" value="Peptidase_M90"/>
    <property type="match status" value="1"/>
</dbReference>
<dbReference type="GO" id="GO:0005829">
    <property type="term" value="C:cytosol"/>
    <property type="evidence" value="ECO:0007669"/>
    <property type="project" value="TreeGrafter"/>
</dbReference>
<evidence type="ECO:0000313" key="2">
    <source>
        <dbReference type="Proteomes" id="UP000606730"/>
    </source>
</evidence>
<dbReference type="GO" id="GO:0004177">
    <property type="term" value="F:aminopeptidase activity"/>
    <property type="evidence" value="ECO:0007669"/>
    <property type="project" value="TreeGrafter"/>
</dbReference>
<dbReference type="OrthoDB" id="9786424at2"/>
<reference evidence="1" key="2">
    <citation type="submission" date="2020-09" db="EMBL/GenBank/DDBJ databases">
        <authorList>
            <person name="Sun Q."/>
            <person name="Zhou Y."/>
        </authorList>
    </citation>
    <scope>NUCLEOTIDE SEQUENCE</scope>
    <source>
        <strain evidence="1">CGMCC 1.16012</strain>
    </source>
</reference>